<comment type="caution">
    <text evidence="6">The sequence shown here is derived from an EMBL/GenBank/DDBJ whole genome shotgun (WGS) entry which is preliminary data.</text>
</comment>
<dbReference type="Proteomes" id="UP000494256">
    <property type="component" value="Unassembled WGS sequence"/>
</dbReference>
<feature type="domain" description="Glucose-methanol-choline oxidoreductase N-terminal" evidence="5">
    <location>
        <begin position="140"/>
        <end position="163"/>
    </location>
</feature>
<organism evidence="6 7">
    <name type="scientific">Arctia plantaginis</name>
    <name type="common">Wood tiger moth</name>
    <name type="synonym">Phalaena plantaginis</name>
    <dbReference type="NCBI Taxonomy" id="874455"/>
    <lineage>
        <taxon>Eukaryota</taxon>
        <taxon>Metazoa</taxon>
        <taxon>Ecdysozoa</taxon>
        <taxon>Arthropoda</taxon>
        <taxon>Hexapoda</taxon>
        <taxon>Insecta</taxon>
        <taxon>Pterygota</taxon>
        <taxon>Neoptera</taxon>
        <taxon>Endopterygota</taxon>
        <taxon>Lepidoptera</taxon>
        <taxon>Glossata</taxon>
        <taxon>Ditrysia</taxon>
        <taxon>Noctuoidea</taxon>
        <taxon>Erebidae</taxon>
        <taxon>Arctiinae</taxon>
        <taxon>Arctia</taxon>
    </lineage>
</organism>
<keyword evidence="4" id="KW-0812">Transmembrane</keyword>
<dbReference type="InterPro" id="IPR036188">
    <property type="entry name" value="FAD/NAD-bd_sf"/>
</dbReference>
<dbReference type="OrthoDB" id="1740265at2759"/>
<gene>
    <name evidence="6" type="ORF">APLA_LOCUS11479</name>
</gene>
<feature type="region of interest" description="Disordered" evidence="3">
    <location>
        <begin position="625"/>
        <end position="644"/>
    </location>
</feature>
<dbReference type="SUPFAM" id="SSF54373">
    <property type="entry name" value="FAD-linked reductases, C-terminal domain"/>
    <property type="match status" value="1"/>
</dbReference>
<feature type="transmembrane region" description="Helical" evidence="4">
    <location>
        <begin position="17"/>
        <end position="38"/>
    </location>
</feature>
<dbReference type="AlphaFoldDB" id="A0A8S1ANZ9"/>
<dbReference type="PANTHER" id="PTHR11552:SF215">
    <property type="entry name" value="FI02019P"/>
    <property type="match status" value="1"/>
</dbReference>
<keyword evidence="2" id="KW-0285">Flavoprotein</keyword>
<dbReference type="Pfam" id="PF00732">
    <property type="entry name" value="GMC_oxred_N"/>
    <property type="match status" value="1"/>
</dbReference>
<dbReference type="Gene3D" id="3.50.50.60">
    <property type="entry name" value="FAD/NAD(P)-binding domain"/>
    <property type="match status" value="2"/>
</dbReference>
<feature type="compositionally biased region" description="Polar residues" evidence="3">
    <location>
        <begin position="625"/>
        <end position="636"/>
    </location>
</feature>
<evidence type="ECO:0000313" key="7">
    <source>
        <dbReference type="Proteomes" id="UP000494256"/>
    </source>
</evidence>
<sequence length="790" mass="89570">MSTQSTSLRGLMSHTRIIFGLLPGLGAMIVLRMAIHLYRPDIEDVENRVRHNSFQDLYDCYDFIVIGGGSAGAVVASRLSENPNWKVLLLEAGQDENVLSDVPVLFPVLQTSSIDWQFLTEPSDNYCLSMVEKKCKWPRGKVLGGSSAINAMLYIRGNKRDYDNWESMGNIGWRYSEVLKYFLKSEDIRIPEFLDDSYHAVGGPLTVENFAFEQPITRKILEAAEQLGYAIRDVNGEFQTGFTRSQATLRDGLRCSTAKGFLRPAAKRQNLHISINSIVEKILIDENKTAYVIGMGSLIDFSINKKGPLYSMMEAEAMAFIKTKYQNPDDDYPDIQLFIAPTADNMDGGLFGKRANGLNDDTYAELYEEILYDSSFSVVPLLLRPKSRGYLKLRDANPFSPPLIYPNYYSDPQDMQVLIEGARFVQELIQQPALRALNARPNPHRNPGCEQHELMSDEHLECQARHHTLTIYHPVGTCAMGPPEDKGAVVDPRLRVYGIKNLRVVDGSIMPTIVSGNTNAPIIMIAEKSSDMIKEDWNENNSEQTCPAQNTHYKESEVFVGDEPTKIDLKSVLPDLFNETVSFFPHLDDGTVAQAIKSHNNGKSLLKNKKGNDLRTKTLNLDTKQGTRSMLPSKSTVVGVRNPPRVPQDPLRKYLYSPQNIRDRIHAYGQNFLTSSGNILNNLTNRKQFHPYFRLQPRRKIYRNMLTDRYPMGYYNNNRNGVKDPSYYYETGEIITATGQKQCKIWLYHDGEKFEHSVSWSLATDLYTPVVEQAVKRVQDVVGLRPRINE</sequence>
<keyword evidence="4" id="KW-1133">Transmembrane helix</keyword>
<comment type="similarity">
    <text evidence="1 2">Belongs to the GMC oxidoreductase family.</text>
</comment>
<reference evidence="6 7" key="1">
    <citation type="submission" date="2020-04" db="EMBL/GenBank/DDBJ databases">
        <authorList>
            <person name="Wallbank WR R."/>
            <person name="Pardo Diaz C."/>
            <person name="Kozak K."/>
            <person name="Martin S."/>
            <person name="Jiggins C."/>
            <person name="Moest M."/>
            <person name="Warren A I."/>
            <person name="Byers J.R.P. K."/>
            <person name="Montejo-Kovacevich G."/>
            <person name="Yen C E."/>
        </authorList>
    </citation>
    <scope>NUCLEOTIDE SEQUENCE [LARGE SCALE GENOMIC DNA]</scope>
</reference>
<dbReference type="InterPro" id="IPR012132">
    <property type="entry name" value="GMC_OxRdtase"/>
</dbReference>
<evidence type="ECO:0000256" key="3">
    <source>
        <dbReference type="SAM" id="MobiDB-lite"/>
    </source>
</evidence>
<dbReference type="GO" id="GO:0016614">
    <property type="term" value="F:oxidoreductase activity, acting on CH-OH group of donors"/>
    <property type="evidence" value="ECO:0007669"/>
    <property type="project" value="InterPro"/>
</dbReference>
<evidence type="ECO:0000313" key="6">
    <source>
        <dbReference type="EMBL" id="CAB3246342.1"/>
    </source>
</evidence>
<dbReference type="EMBL" id="CADEBD010000327">
    <property type="protein sequence ID" value="CAB3246342.1"/>
    <property type="molecule type" value="Genomic_DNA"/>
</dbReference>
<evidence type="ECO:0000256" key="1">
    <source>
        <dbReference type="ARBA" id="ARBA00010790"/>
    </source>
</evidence>
<dbReference type="PANTHER" id="PTHR11552">
    <property type="entry name" value="GLUCOSE-METHANOL-CHOLINE GMC OXIDOREDUCTASE"/>
    <property type="match status" value="1"/>
</dbReference>
<protein>
    <recommendedName>
        <fullName evidence="5">Glucose-methanol-choline oxidoreductase N-terminal domain-containing protein</fullName>
    </recommendedName>
</protein>
<evidence type="ECO:0000256" key="4">
    <source>
        <dbReference type="SAM" id="Phobius"/>
    </source>
</evidence>
<dbReference type="InterPro" id="IPR007867">
    <property type="entry name" value="GMC_OxRtase_C"/>
</dbReference>
<dbReference type="GO" id="GO:0050660">
    <property type="term" value="F:flavin adenine dinucleotide binding"/>
    <property type="evidence" value="ECO:0007669"/>
    <property type="project" value="InterPro"/>
</dbReference>
<accession>A0A8S1ANZ9</accession>
<dbReference type="SUPFAM" id="SSF51905">
    <property type="entry name" value="FAD/NAD(P)-binding domain"/>
    <property type="match status" value="1"/>
</dbReference>
<evidence type="ECO:0000256" key="2">
    <source>
        <dbReference type="RuleBase" id="RU003968"/>
    </source>
</evidence>
<evidence type="ECO:0000259" key="5">
    <source>
        <dbReference type="PROSITE" id="PS00623"/>
    </source>
</evidence>
<keyword evidence="2" id="KW-0274">FAD</keyword>
<keyword evidence="4" id="KW-0472">Membrane</keyword>
<dbReference type="InterPro" id="IPR000172">
    <property type="entry name" value="GMC_OxRdtase_N"/>
</dbReference>
<name>A0A8S1ANZ9_ARCPL</name>
<dbReference type="Gene3D" id="3.30.560.10">
    <property type="entry name" value="Glucose Oxidase, domain 3"/>
    <property type="match status" value="2"/>
</dbReference>
<dbReference type="PROSITE" id="PS00623">
    <property type="entry name" value="GMC_OXRED_1"/>
    <property type="match status" value="1"/>
</dbReference>
<dbReference type="Pfam" id="PF05199">
    <property type="entry name" value="GMC_oxred_C"/>
    <property type="match status" value="1"/>
</dbReference>
<proteinExistence type="inferred from homology"/>